<evidence type="ECO:0000313" key="1">
    <source>
        <dbReference type="EMBL" id="KAH9479214.1"/>
    </source>
</evidence>
<sequence>MSPKKTSSGAASAMKQSTLSFNTAKRTGSTAATGKPQAKAGSGGSIAAFFNAGAASAAAPPPAPPQEHAQDQDTAEFQVQVQEEAAQTPGSKRPSSSTKADTASSRLKAKDKPTAKDTDADYRDDIEPADDFDADEDEDVEYIASDTESSVSTFETVEEKPVSVVQGRTTRAQAAAAETASPAGKNVNGNGSGIGGIDKDKDVGTPIQTPTPKKRKVIKDEVVDEIESAGEMDVDDAGATGKDAGMFKPSNRTEDDVAKRVEANARLESGVKATLNGNPGVKDLKAMEVKEDKEKEKAVEKAMEKENENEKEPTQLKVKAIKWRKYLDKLKEKYGDVSDIHGENENRIHQILRYFDNDYAYGPCVGVTRRERWDRAQALGLNPPKEIDEILSTIEGRTMDEYVQSWPFWEGKEGGVYRRARPVRVSRVLYV</sequence>
<dbReference type="EMBL" id="JAFIQS020000007">
    <property type="protein sequence ID" value="KAH9479214.1"/>
    <property type="molecule type" value="Genomic_DNA"/>
</dbReference>
<proteinExistence type="predicted"/>
<reference evidence="1" key="1">
    <citation type="submission" date="2021-10" db="EMBL/GenBank/DDBJ databases">
        <title>Psilocybe cubensis genome.</title>
        <authorList>
            <person name="Mckernan K.J."/>
            <person name="Crawford S."/>
            <person name="Trippe A."/>
            <person name="Kane L.T."/>
            <person name="Mclaughlin S."/>
        </authorList>
    </citation>
    <scope>NUCLEOTIDE SEQUENCE</scope>
    <source>
        <strain evidence="1">MGC-MH-2018</strain>
    </source>
</reference>
<accession>A0ACB8GUD9</accession>
<dbReference type="Proteomes" id="UP000664032">
    <property type="component" value="Unassembled WGS sequence"/>
</dbReference>
<gene>
    <name evidence="1" type="ORF">JR316_0007801</name>
</gene>
<protein>
    <submittedName>
        <fullName evidence="1">DNA polymerase delta subunit 4</fullName>
    </submittedName>
</protein>
<name>A0ACB8GUD9_PSICU</name>
<organism evidence="1 2">
    <name type="scientific">Psilocybe cubensis</name>
    <name type="common">Psychedelic mushroom</name>
    <name type="synonym">Stropharia cubensis</name>
    <dbReference type="NCBI Taxonomy" id="181762"/>
    <lineage>
        <taxon>Eukaryota</taxon>
        <taxon>Fungi</taxon>
        <taxon>Dikarya</taxon>
        <taxon>Basidiomycota</taxon>
        <taxon>Agaricomycotina</taxon>
        <taxon>Agaricomycetes</taxon>
        <taxon>Agaricomycetidae</taxon>
        <taxon>Agaricales</taxon>
        <taxon>Agaricineae</taxon>
        <taxon>Strophariaceae</taxon>
        <taxon>Psilocybe</taxon>
    </lineage>
</organism>
<keyword evidence="2" id="KW-1185">Reference proteome</keyword>
<evidence type="ECO:0000313" key="2">
    <source>
        <dbReference type="Proteomes" id="UP000664032"/>
    </source>
</evidence>
<comment type="caution">
    <text evidence="1">The sequence shown here is derived from an EMBL/GenBank/DDBJ whole genome shotgun (WGS) entry which is preliminary data.</text>
</comment>